<dbReference type="InterPro" id="IPR017441">
    <property type="entry name" value="Protein_kinase_ATP_BS"/>
</dbReference>
<dbReference type="PROSITE" id="PS50011">
    <property type="entry name" value="PROTEIN_KINASE_DOM"/>
    <property type="match status" value="1"/>
</dbReference>
<keyword evidence="4" id="KW-1015">Disulfide bond</keyword>
<evidence type="ECO:0000313" key="10">
    <source>
        <dbReference type="Proteomes" id="UP001642483"/>
    </source>
</evidence>
<evidence type="ECO:0000256" key="6">
    <source>
        <dbReference type="PROSITE-ProRule" id="PRU10141"/>
    </source>
</evidence>
<feature type="binding site" evidence="6">
    <location>
        <position position="48"/>
    </location>
    <ligand>
        <name>ATP</name>
        <dbReference type="ChEBI" id="CHEBI:30616"/>
    </ligand>
</feature>
<evidence type="ECO:0000256" key="3">
    <source>
        <dbReference type="ARBA" id="ARBA00022840"/>
    </source>
</evidence>
<dbReference type="InterPro" id="IPR039942">
    <property type="entry name" value="SBSPO"/>
</dbReference>
<dbReference type="PANTHER" id="PTHR20920">
    <property type="entry name" value="RPE-SPONDIN"/>
    <property type="match status" value="1"/>
</dbReference>
<dbReference type="InterPro" id="IPR000884">
    <property type="entry name" value="TSP1_rpt"/>
</dbReference>
<dbReference type="EMBL" id="CAWYQH010000090">
    <property type="protein sequence ID" value="CAK8681991.1"/>
    <property type="molecule type" value="Genomic_DNA"/>
</dbReference>
<dbReference type="Gene3D" id="1.10.510.10">
    <property type="entry name" value="Transferase(Phosphotransferase) domain 1"/>
    <property type="match status" value="1"/>
</dbReference>
<accession>A0ABP0FTY0</accession>
<dbReference type="InterPro" id="IPR011009">
    <property type="entry name" value="Kinase-like_dom_sf"/>
</dbReference>
<dbReference type="PROSITE" id="PS00107">
    <property type="entry name" value="PROTEIN_KINASE_ATP"/>
    <property type="match status" value="1"/>
</dbReference>
<evidence type="ECO:0000256" key="5">
    <source>
        <dbReference type="ARBA" id="ARBA00023180"/>
    </source>
</evidence>
<keyword evidence="7" id="KW-1133">Transmembrane helix</keyword>
<keyword evidence="10" id="KW-1185">Reference proteome</keyword>
<feature type="transmembrane region" description="Helical" evidence="7">
    <location>
        <begin position="439"/>
        <end position="459"/>
    </location>
</feature>
<reference evidence="9 10" key="1">
    <citation type="submission" date="2024-02" db="EMBL/GenBank/DDBJ databases">
        <authorList>
            <person name="Daric V."/>
            <person name="Darras S."/>
        </authorList>
    </citation>
    <scope>NUCLEOTIDE SEQUENCE [LARGE SCALE GENOMIC DNA]</scope>
</reference>
<keyword evidence="7" id="KW-0472">Membrane</keyword>
<dbReference type="Gene3D" id="2.20.100.10">
    <property type="entry name" value="Thrombospondin type-1 (TSP1) repeat"/>
    <property type="match status" value="6"/>
</dbReference>
<organism evidence="9 10">
    <name type="scientific">Clavelina lepadiformis</name>
    <name type="common">Light-bulb sea squirt</name>
    <name type="synonym">Ascidia lepadiformis</name>
    <dbReference type="NCBI Taxonomy" id="159417"/>
    <lineage>
        <taxon>Eukaryota</taxon>
        <taxon>Metazoa</taxon>
        <taxon>Chordata</taxon>
        <taxon>Tunicata</taxon>
        <taxon>Ascidiacea</taxon>
        <taxon>Aplousobranchia</taxon>
        <taxon>Clavelinidae</taxon>
        <taxon>Clavelina</taxon>
    </lineage>
</organism>
<dbReference type="InterPro" id="IPR044004">
    <property type="entry name" value="TSP1_spondin_dom"/>
</dbReference>
<keyword evidence="5" id="KW-0325">Glycoprotein</keyword>
<keyword evidence="1" id="KW-0732">Signal</keyword>
<keyword evidence="3 6" id="KW-0067">ATP-binding</keyword>
<dbReference type="PROSITE" id="PS50092">
    <property type="entry name" value="TSP1"/>
    <property type="match status" value="5"/>
</dbReference>
<dbReference type="PANTHER" id="PTHR20920:SF5">
    <property type="entry name" value="SMB DOMAIN-CONTAINING PROTEIN"/>
    <property type="match status" value="1"/>
</dbReference>
<evidence type="ECO:0000256" key="1">
    <source>
        <dbReference type="ARBA" id="ARBA00022729"/>
    </source>
</evidence>
<proteinExistence type="predicted"/>
<dbReference type="SMART" id="SM00209">
    <property type="entry name" value="TSP1"/>
    <property type="match status" value="6"/>
</dbReference>
<dbReference type="InterPro" id="IPR008271">
    <property type="entry name" value="Ser/Thr_kinase_AS"/>
</dbReference>
<dbReference type="SUPFAM" id="SSF56112">
    <property type="entry name" value="Protein kinase-like (PK-like)"/>
    <property type="match status" value="1"/>
</dbReference>
<dbReference type="SMART" id="SM00220">
    <property type="entry name" value="S_TKc"/>
    <property type="match status" value="1"/>
</dbReference>
<evidence type="ECO:0000256" key="7">
    <source>
        <dbReference type="SAM" id="Phobius"/>
    </source>
</evidence>
<gene>
    <name evidence="9" type="ORF">CVLEPA_LOCUS12214</name>
</gene>
<evidence type="ECO:0000259" key="8">
    <source>
        <dbReference type="PROSITE" id="PS50011"/>
    </source>
</evidence>
<dbReference type="SUPFAM" id="SSF82895">
    <property type="entry name" value="TSP-1 type 1 repeat"/>
    <property type="match status" value="6"/>
</dbReference>
<evidence type="ECO:0000256" key="2">
    <source>
        <dbReference type="ARBA" id="ARBA00022741"/>
    </source>
</evidence>
<dbReference type="PROSITE" id="PS00108">
    <property type="entry name" value="PROTEIN_KINASE_ST"/>
    <property type="match status" value="1"/>
</dbReference>
<dbReference type="Proteomes" id="UP001642483">
    <property type="component" value="Unassembled WGS sequence"/>
</dbReference>
<protein>
    <recommendedName>
        <fullName evidence="8">Protein kinase domain-containing protein</fullName>
    </recommendedName>
</protein>
<evidence type="ECO:0000256" key="4">
    <source>
        <dbReference type="ARBA" id="ARBA00023157"/>
    </source>
</evidence>
<evidence type="ECO:0000313" key="9">
    <source>
        <dbReference type="EMBL" id="CAK8681991.1"/>
    </source>
</evidence>
<dbReference type="Pfam" id="PF19028">
    <property type="entry name" value="TSP1_spondin"/>
    <property type="match status" value="6"/>
</dbReference>
<keyword evidence="7" id="KW-0812">Transmembrane</keyword>
<keyword evidence="2 6" id="KW-0547">Nucleotide-binding</keyword>
<comment type="caution">
    <text evidence="9">The sequence shown here is derived from an EMBL/GenBank/DDBJ whole genome shotgun (WGS) entry which is preliminary data.</text>
</comment>
<sequence length="846" mass="95680">MNETQQIKFYRCDEIFCIVDENDGNLGEGAYGKVRLGFHQKYEHIAVKCSEMKGGRREKNLVEKKIKKEISHLQQANHENIVRVYGWTNWPGAVAIIMEYLPAGNLKAILLDEDVVLGPLLRARFGAEIANGLAFIHNLFDDKRLLHGDIKPENILMTEDLHCKIGDFGAAQLSNYTGSTTTPRHRDLRSAQMTLLYAAPERLQNISTKLTPKYDTFSFGMTLHMILSREMPIDAGTPVQTFSDRIIEGQRPSLESIQTYIRELEVEGQDDDAAVIRFLKEEMTRCWQQDPADRPTMTEVNEHLQSQLRNRDLNVFHKLVYDASKDLCLKKPSFVQDDNLPINRFCPPGFKVHGSEIRDVGEVSDVNNFSDTLSPVDNFETTEVTIDSGISHETISSIDSTLPSRGGSSSTGSEINRSAATMVAEAQNEPHDVRWKRKCLITLLTLFIGVTSVIAMVSVDIAKIFSVPFLRKPMSCEISEWSTWSKCSQSCDIGNQQRQRYVVKEAQHGGLSSPEQDSLKQVRFCNQMDCPVDCTVSVWSSWSECSQSCGNGTQERRRHIVKENQHGGLSCPEKSALEEMRICKLMDCPVDCEVSDWSSWSKCSQSCDIGNQQRQRHVVNEAQHGGLSCPEQDSFEEIRICKQMDCPVNCTVSDWSSWSECSQSCGNGTQERRRHIVKENQHGGLSCPQKSALEEIKTCKLIDCQVDCNVSGWSTWSKCSHSCDIGNQQRQRYVIKEAQHGGLPCPEEQSMKEMRTCTMMDCPMDCEISEWSSWSACSQSCGDGRQERRRHISRPLQYGEVPCPDVKKLKEIPIGVLVGFLFFGDICDLNWHKRTRMKPGHYTVDT</sequence>
<feature type="domain" description="Protein kinase" evidence="8">
    <location>
        <begin position="20"/>
        <end position="320"/>
    </location>
</feature>
<dbReference type="InterPro" id="IPR000719">
    <property type="entry name" value="Prot_kinase_dom"/>
</dbReference>
<dbReference type="Pfam" id="PF00069">
    <property type="entry name" value="Pkinase"/>
    <property type="match status" value="1"/>
</dbReference>
<name>A0ABP0FTY0_CLALP</name>
<dbReference type="InterPro" id="IPR036383">
    <property type="entry name" value="TSP1_rpt_sf"/>
</dbReference>